<feature type="signal peptide" evidence="2">
    <location>
        <begin position="1"/>
        <end position="28"/>
    </location>
</feature>
<protein>
    <recommendedName>
        <fullName evidence="5">SLH domain-containing protein</fullName>
    </recommendedName>
</protein>
<keyword evidence="3" id="KW-0175">Coiled coil</keyword>
<reference evidence="6 7" key="1">
    <citation type="submission" date="2016-11" db="EMBL/GenBank/DDBJ databases">
        <title>Draft Genome Sequences of Nine Cyanobacterial Strains from Diverse Habitats.</title>
        <authorList>
            <person name="Zhu T."/>
            <person name="Hou S."/>
            <person name="Lu X."/>
            <person name="Hess W.R."/>
        </authorList>
    </citation>
    <scope>NUCLEOTIDE SEQUENCE [LARGE SCALE GENOMIC DNA]</scope>
    <source>
        <strain evidence="6 7">NIES-593</strain>
    </source>
</reference>
<dbReference type="PANTHER" id="PTHR43308:SF1">
    <property type="entry name" value="OUTER MEMBRANE PROTEIN ALPHA"/>
    <property type="match status" value="1"/>
</dbReference>
<proteinExistence type="inferred from homology"/>
<dbReference type="InterPro" id="IPR047684">
    <property type="entry name" value="Por_som-like"/>
</dbReference>
<dbReference type="GO" id="GO:0008643">
    <property type="term" value="P:carbohydrate transport"/>
    <property type="evidence" value="ECO:0007669"/>
    <property type="project" value="InterPro"/>
</dbReference>
<dbReference type="Pfam" id="PF04966">
    <property type="entry name" value="OprB"/>
    <property type="match status" value="1"/>
</dbReference>
<evidence type="ECO:0000256" key="3">
    <source>
        <dbReference type="SAM" id="Coils"/>
    </source>
</evidence>
<dbReference type="RefSeq" id="WP_073599759.1">
    <property type="nucleotide sequence ID" value="NZ_MRCB01000012.1"/>
</dbReference>
<dbReference type="InterPro" id="IPR007049">
    <property type="entry name" value="Carb-sel_porin_OprB"/>
</dbReference>
<dbReference type="PROSITE" id="PS51272">
    <property type="entry name" value="SLH"/>
    <property type="match status" value="1"/>
</dbReference>
<feature type="domain" description="SLH" evidence="5">
    <location>
        <begin position="111"/>
        <end position="175"/>
    </location>
</feature>
<keyword evidence="7" id="KW-1185">Reference proteome</keyword>
<dbReference type="Pfam" id="PF00395">
    <property type="entry name" value="SLH"/>
    <property type="match status" value="1"/>
</dbReference>
<dbReference type="Gene3D" id="2.40.160.180">
    <property type="entry name" value="Carbohydrate-selective porin OprB"/>
    <property type="match status" value="1"/>
</dbReference>
<dbReference type="InterPro" id="IPR038673">
    <property type="entry name" value="OprB_sf"/>
</dbReference>
<comment type="similarity">
    <text evidence="1 2">Belongs to the OprB family.</text>
</comment>
<dbReference type="AlphaFoldDB" id="A0A1U7HGR8"/>
<feature type="region of interest" description="Disordered" evidence="4">
    <location>
        <begin position="74"/>
        <end position="111"/>
    </location>
</feature>
<evidence type="ECO:0000313" key="6">
    <source>
        <dbReference type="EMBL" id="OKH22792.1"/>
    </source>
</evidence>
<gene>
    <name evidence="6" type="ORF">NIES593_11765</name>
</gene>
<dbReference type="Proteomes" id="UP000186868">
    <property type="component" value="Unassembled WGS sequence"/>
</dbReference>
<feature type="coiled-coil region" evidence="3">
    <location>
        <begin position="176"/>
        <end position="217"/>
    </location>
</feature>
<dbReference type="InterPro" id="IPR001119">
    <property type="entry name" value="SLH_dom"/>
</dbReference>
<organism evidence="6 7">
    <name type="scientific">Hydrococcus rivularis NIES-593</name>
    <dbReference type="NCBI Taxonomy" id="1921803"/>
    <lineage>
        <taxon>Bacteria</taxon>
        <taxon>Bacillati</taxon>
        <taxon>Cyanobacteriota</taxon>
        <taxon>Cyanophyceae</taxon>
        <taxon>Pleurocapsales</taxon>
        <taxon>Hydrococcaceae</taxon>
        <taxon>Hydrococcus</taxon>
    </lineage>
</organism>
<dbReference type="NCBIfam" id="NF033921">
    <property type="entry name" value="por_somb"/>
    <property type="match status" value="1"/>
</dbReference>
<dbReference type="GO" id="GO:0015288">
    <property type="term" value="F:porin activity"/>
    <property type="evidence" value="ECO:0007669"/>
    <property type="project" value="InterPro"/>
</dbReference>
<sequence length="590" mass="63501">MFKILWKSLLVSPAVLVAALAFSSGAKAAEDTTKTEFKLNATSEIEAISLEENSAKDTTKAEFNLNAASSMQLAQAQPDATSQNSDPTLNQLDNYSNEGQGSRSSEDQVTSVNELKDVAPTEWAYEALRSLVERYGCIVGYPDQTYRGNRALTRWEFAAGLNACMNTMERLIQENVAVLKEDVDTLKRLMQEFEAELAALGARVDNLEGRVAFLEDNQFSTTTKLQGEVIFAATDTFGEDDNTQTVFGDRVRLTLNTSFTGEDRLVTRLAAGNLEAFNVTGDGALEPTTTQTFNLKPGDNNDVAIDWLSYYYPLKFGDDFTINTYVAAVGGIWSDIAPTSNPFFEDFDGGNGALSTFASENPIFRIGGGTGIAANFDIGPVQVTGGYLASNAANPDEGSGLFNGDYAVLGQLNFSPIERVELGATFVHSYHKAGSPIFSLGGIGTDAGPGDGVVGTRAINNFNDGFDRSTINVGLQGSFRITDAISFSAFGSWGEVYARGGSDTEYWTYGGGFSFPDLGKEGSVLGIFAGAQPYRGDAPGDIPIHVEAFYKYQLTDNISITPGVIWLSNPEQEEDGDDAFVGTIRTTFTF</sequence>
<evidence type="ECO:0000313" key="7">
    <source>
        <dbReference type="Proteomes" id="UP000186868"/>
    </source>
</evidence>
<evidence type="ECO:0000259" key="5">
    <source>
        <dbReference type="PROSITE" id="PS51272"/>
    </source>
</evidence>
<comment type="caution">
    <text evidence="6">The sequence shown here is derived from an EMBL/GenBank/DDBJ whole genome shotgun (WGS) entry which is preliminary data.</text>
</comment>
<evidence type="ECO:0000256" key="4">
    <source>
        <dbReference type="SAM" id="MobiDB-lite"/>
    </source>
</evidence>
<dbReference type="EMBL" id="MRCB01000012">
    <property type="protein sequence ID" value="OKH22792.1"/>
    <property type="molecule type" value="Genomic_DNA"/>
</dbReference>
<accession>A0A1U7HGR8</accession>
<feature type="chain" id="PRO_5011816711" description="SLH domain-containing protein" evidence="2">
    <location>
        <begin position="29"/>
        <end position="590"/>
    </location>
</feature>
<dbReference type="OrthoDB" id="468251at2"/>
<dbReference type="PANTHER" id="PTHR43308">
    <property type="entry name" value="OUTER MEMBRANE PROTEIN ALPHA-RELATED"/>
    <property type="match status" value="1"/>
</dbReference>
<dbReference type="InterPro" id="IPR051465">
    <property type="entry name" value="Cell_Envelope_Struct_Comp"/>
</dbReference>
<dbReference type="STRING" id="1921803.NIES593_11765"/>
<evidence type="ECO:0000256" key="1">
    <source>
        <dbReference type="ARBA" id="ARBA00008769"/>
    </source>
</evidence>
<keyword evidence="2" id="KW-0732">Signal</keyword>
<name>A0A1U7HGR8_9CYAN</name>
<evidence type="ECO:0000256" key="2">
    <source>
        <dbReference type="RuleBase" id="RU363072"/>
    </source>
</evidence>
<dbReference type="GO" id="GO:0016020">
    <property type="term" value="C:membrane"/>
    <property type="evidence" value="ECO:0007669"/>
    <property type="project" value="InterPro"/>
</dbReference>